<evidence type="ECO:0000313" key="3">
    <source>
        <dbReference type="Proteomes" id="UP000182658"/>
    </source>
</evidence>
<accession>A0A1J7IVB0</accession>
<protein>
    <submittedName>
        <fullName evidence="2">Uncharacterized protein</fullName>
    </submittedName>
</protein>
<keyword evidence="1" id="KW-0732">Signal</keyword>
<dbReference type="OrthoDB" id="10347371at2759"/>
<evidence type="ECO:0000313" key="2">
    <source>
        <dbReference type="EMBL" id="OIW31123.1"/>
    </source>
</evidence>
<dbReference type="Proteomes" id="UP000182658">
    <property type="component" value="Unassembled WGS sequence"/>
</dbReference>
<dbReference type="EMBL" id="KV875096">
    <property type="protein sequence ID" value="OIW31123.1"/>
    <property type="molecule type" value="Genomic_DNA"/>
</dbReference>
<gene>
    <name evidence="2" type="ORF">CONLIGDRAFT_679856</name>
</gene>
<dbReference type="AlphaFoldDB" id="A0A1J7IVB0"/>
<evidence type="ECO:0000256" key="1">
    <source>
        <dbReference type="SAM" id="SignalP"/>
    </source>
</evidence>
<proteinExistence type="predicted"/>
<dbReference type="InParanoid" id="A0A1J7IVB0"/>
<keyword evidence="3" id="KW-1185">Reference proteome</keyword>
<sequence length="94" mass="10356">MQFKLLLQFIAASGLAATTFAAPVEDVEGHAALQKREIMRGYCVPAENACHWESDDHRRVGICTCSTGNECRINDGECFYDDQTLQCICPNGAK</sequence>
<organism evidence="2 3">
    <name type="scientific">Coniochaeta ligniaria NRRL 30616</name>
    <dbReference type="NCBI Taxonomy" id="1408157"/>
    <lineage>
        <taxon>Eukaryota</taxon>
        <taxon>Fungi</taxon>
        <taxon>Dikarya</taxon>
        <taxon>Ascomycota</taxon>
        <taxon>Pezizomycotina</taxon>
        <taxon>Sordariomycetes</taxon>
        <taxon>Sordariomycetidae</taxon>
        <taxon>Coniochaetales</taxon>
        <taxon>Coniochaetaceae</taxon>
        <taxon>Coniochaeta</taxon>
    </lineage>
</organism>
<feature type="chain" id="PRO_5012227659" evidence="1">
    <location>
        <begin position="22"/>
        <end position="94"/>
    </location>
</feature>
<feature type="signal peptide" evidence="1">
    <location>
        <begin position="1"/>
        <end position="21"/>
    </location>
</feature>
<reference evidence="2 3" key="1">
    <citation type="submission" date="2016-10" db="EMBL/GenBank/DDBJ databases">
        <title>Draft genome sequence of Coniochaeta ligniaria NRRL30616, a lignocellulolytic fungus for bioabatement of inhibitors in plant biomass hydrolysates.</title>
        <authorList>
            <consortium name="DOE Joint Genome Institute"/>
            <person name="Jimenez D.J."/>
            <person name="Hector R.E."/>
            <person name="Riley R."/>
            <person name="Sun H."/>
            <person name="Grigoriev I.V."/>
            <person name="Van Elsas J.D."/>
            <person name="Nichols N.N."/>
        </authorList>
    </citation>
    <scope>NUCLEOTIDE SEQUENCE [LARGE SCALE GENOMIC DNA]</scope>
    <source>
        <strain evidence="2 3">NRRL 30616</strain>
    </source>
</reference>
<name>A0A1J7IVB0_9PEZI</name>